<keyword evidence="2" id="KW-0521">NADP</keyword>
<sequence length="274" mass="31221">MAQKNTFVFHNGIEIPHIGFGTWQIPNDEVYEPVTVALKTGYRHIDTAAAYQNEENVGKAIKDFGLKREEVFITSKLRASIKGYESTLEEFEKTISKLGVDYLDLYLIHAPWPWEEKGKDCSEGNVQSWKAMEKLYNDGKIKAIGVSNFEISDLQPILDQCDIVPMANQIPFYIGRYQAQKELVDFCHEHNIVVEAYSPLATGELLNGKEITELAEKYDVTPAQICLRYCLEKNTLPLPKSTHEERIVENMQLDFTLSKEDVALLDAVKDVRQS</sequence>
<dbReference type="CDD" id="cd19071">
    <property type="entry name" value="AKR_AKR1-5-like"/>
    <property type="match status" value="1"/>
</dbReference>
<dbReference type="PRINTS" id="PR00069">
    <property type="entry name" value="ALDKETRDTASE"/>
</dbReference>
<dbReference type="InterPro" id="IPR036812">
    <property type="entry name" value="NAD(P)_OxRdtase_dom_sf"/>
</dbReference>
<evidence type="ECO:0000256" key="5">
    <source>
        <dbReference type="PIRSR" id="PIRSR000097-2"/>
    </source>
</evidence>
<dbReference type="PANTHER" id="PTHR43827">
    <property type="entry name" value="2,5-DIKETO-D-GLUCONIC ACID REDUCTASE"/>
    <property type="match status" value="1"/>
</dbReference>
<dbReference type="Pfam" id="PF00248">
    <property type="entry name" value="Aldo_ket_red"/>
    <property type="match status" value="1"/>
</dbReference>
<feature type="domain" description="NADP-dependent oxidoreductase" evidence="7">
    <location>
        <begin position="18"/>
        <end position="268"/>
    </location>
</feature>
<evidence type="ECO:0000256" key="6">
    <source>
        <dbReference type="PIRSR" id="PIRSR000097-3"/>
    </source>
</evidence>
<evidence type="ECO:0000313" key="9">
    <source>
        <dbReference type="Proteomes" id="UP000199136"/>
    </source>
</evidence>
<evidence type="ECO:0000256" key="3">
    <source>
        <dbReference type="ARBA" id="ARBA00023002"/>
    </source>
</evidence>
<evidence type="ECO:0000313" key="8">
    <source>
        <dbReference type="EMBL" id="SFQ12804.1"/>
    </source>
</evidence>
<keyword evidence="3" id="KW-0560">Oxidoreductase</keyword>
<keyword evidence="9" id="KW-1185">Reference proteome</keyword>
<dbReference type="Gene3D" id="3.20.20.100">
    <property type="entry name" value="NADP-dependent oxidoreductase domain"/>
    <property type="match status" value="1"/>
</dbReference>
<dbReference type="EMBL" id="FOXW01000002">
    <property type="protein sequence ID" value="SFQ12804.1"/>
    <property type="molecule type" value="Genomic_DNA"/>
</dbReference>
<feature type="active site" description="Proton donor" evidence="4">
    <location>
        <position position="51"/>
    </location>
</feature>
<dbReference type="PROSITE" id="PS00062">
    <property type="entry name" value="ALDOKETO_REDUCTASE_2"/>
    <property type="match status" value="1"/>
</dbReference>
<evidence type="ECO:0000256" key="1">
    <source>
        <dbReference type="ARBA" id="ARBA00007905"/>
    </source>
</evidence>
<dbReference type="InterPro" id="IPR020471">
    <property type="entry name" value="AKR"/>
</dbReference>
<feature type="site" description="Lowers pKa of active site Tyr" evidence="6">
    <location>
        <position position="76"/>
    </location>
</feature>
<dbReference type="InterPro" id="IPR023210">
    <property type="entry name" value="NADP_OxRdtase_dom"/>
</dbReference>
<proteinExistence type="inferred from homology"/>
<dbReference type="GO" id="GO:0016616">
    <property type="term" value="F:oxidoreductase activity, acting on the CH-OH group of donors, NAD or NADP as acceptor"/>
    <property type="evidence" value="ECO:0007669"/>
    <property type="project" value="UniProtKB-ARBA"/>
</dbReference>
<dbReference type="OrthoDB" id="191683at2"/>
<evidence type="ECO:0000256" key="2">
    <source>
        <dbReference type="ARBA" id="ARBA00022857"/>
    </source>
</evidence>
<evidence type="ECO:0000256" key="4">
    <source>
        <dbReference type="PIRSR" id="PIRSR000097-1"/>
    </source>
</evidence>
<reference evidence="8 9" key="1">
    <citation type="submission" date="2016-10" db="EMBL/GenBank/DDBJ databases">
        <authorList>
            <person name="de Groot N.N."/>
        </authorList>
    </citation>
    <scope>NUCLEOTIDE SEQUENCE [LARGE SCALE GENOMIC DNA]</scope>
    <source>
        <strain evidence="8 9">DSM 20581</strain>
    </source>
</reference>
<organism evidence="8 9">
    <name type="scientific">Desemzia incerta</name>
    <dbReference type="NCBI Taxonomy" id="82801"/>
    <lineage>
        <taxon>Bacteria</taxon>
        <taxon>Bacillati</taxon>
        <taxon>Bacillota</taxon>
        <taxon>Bacilli</taxon>
        <taxon>Lactobacillales</taxon>
        <taxon>Carnobacteriaceae</taxon>
        <taxon>Desemzia</taxon>
    </lineage>
</organism>
<evidence type="ECO:0000259" key="7">
    <source>
        <dbReference type="Pfam" id="PF00248"/>
    </source>
</evidence>
<name>A0A1I5VZ44_9LACT</name>
<dbReference type="AlphaFoldDB" id="A0A1I5VZ44"/>
<dbReference type="Proteomes" id="UP000199136">
    <property type="component" value="Unassembled WGS sequence"/>
</dbReference>
<accession>A0A1I5VZ44</accession>
<dbReference type="RefSeq" id="WP_092479745.1">
    <property type="nucleotide sequence ID" value="NZ_FOXW01000002.1"/>
</dbReference>
<dbReference type="STRING" id="82801.SAMN04488506_0678"/>
<dbReference type="PANTHER" id="PTHR43827:SF3">
    <property type="entry name" value="NADP-DEPENDENT OXIDOREDUCTASE DOMAIN-CONTAINING PROTEIN"/>
    <property type="match status" value="1"/>
</dbReference>
<dbReference type="PIRSF" id="PIRSF000097">
    <property type="entry name" value="AKR"/>
    <property type="match status" value="1"/>
</dbReference>
<dbReference type="PROSITE" id="PS00798">
    <property type="entry name" value="ALDOKETO_REDUCTASE_1"/>
    <property type="match status" value="1"/>
</dbReference>
<comment type="similarity">
    <text evidence="1">Belongs to the aldo/keto reductase family.</text>
</comment>
<dbReference type="FunFam" id="3.20.20.100:FF:000015">
    <property type="entry name" value="Oxidoreductase, aldo/keto reductase family"/>
    <property type="match status" value="1"/>
</dbReference>
<dbReference type="InterPro" id="IPR018170">
    <property type="entry name" value="Aldo/ket_reductase_CS"/>
</dbReference>
<dbReference type="PROSITE" id="PS00063">
    <property type="entry name" value="ALDOKETO_REDUCTASE_3"/>
    <property type="match status" value="1"/>
</dbReference>
<dbReference type="SUPFAM" id="SSF51430">
    <property type="entry name" value="NAD(P)-linked oxidoreductase"/>
    <property type="match status" value="1"/>
</dbReference>
<gene>
    <name evidence="8" type="ORF">SAMN04488506_0678</name>
</gene>
<protein>
    <submittedName>
        <fullName evidence="8">Aldo/keto reductase</fullName>
    </submittedName>
</protein>
<feature type="binding site" evidence="5">
    <location>
        <position position="109"/>
    </location>
    <ligand>
        <name>substrate</name>
    </ligand>
</feature>